<organism evidence="2 3">
    <name type="scientific">Arachis hypogaea</name>
    <name type="common">Peanut</name>
    <dbReference type="NCBI Taxonomy" id="3818"/>
    <lineage>
        <taxon>Eukaryota</taxon>
        <taxon>Viridiplantae</taxon>
        <taxon>Streptophyta</taxon>
        <taxon>Embryophyta</taxon>
        <taxon>Tracheophyta</taxon>
        <taxon>Spermatophyta</taxon>
        <taxon>Magnoliopsida</taxon>
        <taxon>eudicotyledons</taxon>
        <taxon>Gunneridae</taxon>
        <taxon>Pentapetalae</taxon>
        <taxon>rosids</taxon>
        <taxon>fabids</taxon>
        <taxon>Fabales</taxon>
        <taxon>Fabaceae</taxon>
        <taxon>Papilionoideae</taxon>
        <taxon>50 kb inversion clade</taxon>
        <taxon>dalbergioids sensu lato</taxon>
        <taxon>Dalbergieae</taxon>
        <taxon>Pterocarpus clade</taxon>
        <taxon>Arachis</taxon>
    </lineage>
</organism>
<sequence>MSSSSTFLPCPVVRRMNAPSPCFLNPYNLFREAYSALRVHLNTSKLLEEKNLPNIIDKFVFHGLKDFAEIGGVSPRFVIIDDGWQSINYDNSDDPYEDAKNLILGGPQMTARLHREVDKRIIELPEIRETGEYIAELKLHPEVTARVKLNVFAN</sequence>
<accession>A0A444X2X5</accession>
<dbReference type="EMBL" id="SDMP01000020">
    <property type="protein sequence ID" value="RYQ83953.1"/>
    <property type="molecule type" value="Genomic_DNA"/>
</dbReference>
<dbReference type="AlphaFoldDB" id="A0A444X2X5"/>
<dbReference type="Gene3D" id="3.10.430.100">
    <property type="entry name" value="Ribosomal protein L9, C-terminal domain"/>
    <property type="match status" value="1"/>
</dbReference>
<dbReference type="Proteomes" id="UP000289738">
    <property type="component" value="Chromosome B10"/>
</dbReference>
<dbReference type="STRING" id="3818.A0A444X2X5"/>
<dbReference type="PANTHER" id="PTHR31268:SF8">
    <property type="entry name" value="GALACTINOL--SUCROSE GALACTOSYLTRANSFERASE 4-RELATED"/>
    <property type="match status" value="1"/>
</dbReference>
<evidence type="ECO:0000313" key="3">
    <source>
        <dbReference type="Proteomes" id="UP000289738"/>
    </source>
</evidence>
<protein>
    <submittedName>
        <fullName evidence="2">Uncharacterized protein</fullName>
    </submittedName>
</protein>
<keyword evidence="3" id="KW-1185">Reference proteome</keyword>
<dbReference type="Pfam" id="PF05691">
    <property type="entry name" value="Raffinose_syn"/>
    <property type="match status" value="1"/>
</dbReference>
<dbReference type="InterPro" id="IPR036791">
    <property type="entry name" value="Ribosomal_bL9_C_sf"/>
</dbReference>
<evidence type="ECO:0000256" key="1">
    <source>
        <dbReference type="ARBA" id="ARBA00023277"/>
    </source>
</evidence>
<dbReference type="SUPFAM" id="SSF55653">
    <property type="entry name" value="Ribosomal protein L9 C-domain"/>
    <property type="match status" value="1"/>
</dbReference>
<dbReference type="InterPro" id="IPR008811">
    <property type="entry name" value="Glycosyl_hydrolases_36"/>
</dbReference>
<comment type="caution">
    <text evidence="2">The sequence shown here is derived from an EMBL/GenBank/DDBJ whole genome shotgun (WGS) entry which is preliminary data.</text>
</comment>
<proteinExistence type="predicted"/>
<keyword evidence="1" id="KW-0119">Carbohydrate metabolism</keyword>
<evidence type="ECO:0000313" key="2">
    <source>
        <dbReference type="EMBL" id="RYQ83953.1"/>
    </source>
</evidence>
<name>A0A444X2X5_ARAHY</name>
<dbReference type="PANTHER" id="PTHR31268">
    <property type="match status" value="1"/>
</dbReference>
<reference evidence="2 3" key="1">
    <citation type="submission" date="2019-01" db="EMBL/GenBank/DDBJ databases">
        <title>Sequencing of cultivated peanut Arachis hypogaea provides insights into genome evolution and oil improvement.</title>
        <authorList>
            <person name="Chen X."/>
        </authorList>
    </citation>
    <scope>NUCLEOTIDE SEQUENCE [LARGE SCALE GENOMIC DNA]</scope>
    <source>
        <strain evidence="3">cv. Fuhuasheng</strain>
        <tissue evidence="2">Leaves</tissue>
    </source>
</reference>
<gene>
    <name evidence="2" type="ORF">Ahy_B10g102840</name>
</gene>